<name>A0A226X4F6_CABSO</name>
<evidence type="ECO:0000313" key="1">
    <source>
        <dbReference type="EMBL" id="OXC77877.1"/>
    </source>
</evidence>
<comment type="caution">
    <text evidence="1">The sequence shown here is derived from an EMBL/GenBank/DDBJ whole genome shotgun (WGS) entry which is preliminary data.</text>
</comment>
<evidence type="ECO:0000313" key="2">
    <source>
        <dbReference type="Proteomes" id="UP000214720"/>
    </source>
</evidence>
<accession>A0A226X4F6</accession>
<gene>
    <name evidence="1" type="ORF">BSU04_14655</name>
</gene>
<dbReference type="EMBL" id="MTHB01000091">
    <property type="protein sequence ID" value="OXC77877.1"/>
    <property type="molecule type" value="Genomic_DNA"/>
</dbReference>
<sequence>MRVDEFWPEQSYTVGGPAEQSYADTAWKGQTVWFRSGALLLQ</sequence>
<dbReference type="Proteomes" id="UP000214720">
    <property type="component" value="Unassembled WGS sequence"/>
</dbReference>
<dbReference type="AlphaFoldDB" id="A0A226X4F6"/>
<reference evidence="2" key="1">
    <citation type="submission" date="2017-01" db="EMBL/GenBank/DDBJ databases">
        <title>Genome Analysis of Deinococcus marmoris KOPRI26562.</title>
        <authorList>
            <person name="Kim J.H."/>
            <person name="Oh H.-M."/>
        </authorList>
    </citation>
    <scope>NUCLEOTIDE SEQUENCE [LARGE SCALE GENOMIC DNA]</scope>
    <source>
        <strain evidence="2">PAMC 26633</strain>
    </source>
</reference>
<protein>
    <submittedName>
        <fullName evidence="1">Uncharacterized protein</fullName>
    </submittedName>
</protein>
<organism evidence="1 2">
    <name type="scientific">Caballeronia sordidicola</name>
    <name type="common">Burkholderia sordidicola</name>
    <dbReference type="NCBI Taxonomy" id="196367"/>
    <lineage>
        <taxon>Bacteria</taxon>
        <taxon>Pseudomonadati</taxon>
        <taxon>Pseudomonadota</taxon>
        <taxon>Betaproteobacteria</taxon>
        <taxon>Burkholderiales</taxon>
        <taxon>Burkholderiaceae</taxon>
        <taxon>Caballeronia</taxon>
    </lineage>
</organism>
<proteinExistence type="predicted"/>